<dbReference type="GO" id="GO:0008168">
    <property type="term" value="F:methyltransferase activity"/>
    <property type="evidence" value="ECO:0007669"/>
    <property type="project" value="UniProtKB-KW"/>
</dbReference>
<feature type="domain" description="Methyltransferase FkbM" evidence="2">
    <location>
        <begin position="113"/>
        <end position="277"/>
    </location>
</feature>
<dbReference type="NCBIfam" id="TIGR01444">
    <property type="entry name" value="fkbM_fam"/>
    <property type="match status" value="1"/>
</dbReference>
<dbReference type="PANTHER" id="PTHR34203:SF15">
    <property type="entry name" value="SLL1173 PROTEIN"/>
    <property type="match status" value="1"/>
</dbReference>
<dbReference type="Gene3D" id="3.40.50.150">
    <property type="entry name" value="Vaccinia Virus protein VP39"/>
    <property type="match status" value="1"/>
</dbReference>
<dbReference type="OrthoDB" id="3338469at2"/>
<evidence type="ECO:0000259" key="2">
    <source>
        <dbReference type="Pfam" id="PF05050"/>
    </source>
</evidence>
<dbReference type="GO" id="GO:0032259">
    <property type="term" value="P:methylation"/>
    <property type="evidence" value="ECO:0007669"/>
    <property type="project" value="UniProtKB-KW"/>
</dbReference>
<dbReference type="STRING" id="504800.SAMN04488085_11352"/>
<accession>A0A1I4IMH9</accession>
<dbReference type="InterPro" id="IPR052514">
    <property type="entry name" value="SAM-dependent_MTase"/>
</dbReference>
<proteinExistence type="predicted"/>
<organism evidence="3 4">
    <name type="scientific">Geodermatophilus ruber</name>
    <dbReference type="NCBI Taxonomy" id="504800"/>
    <lineage>
        <taxon>Bacteria</taxon>
        <taxon>Bacillati</taxon>
        <taxon>Actinomycetota</taxon>
        <taxon>Actinomycetes</taxon>
        <taxon>Geodermatophilales</taxon>
        <taxon>Geodermatophilaceae</taxon>
        <taxon>Geodermatophilus</taxon>
    </lineage>
</organism>
<keyword evidence="3" id="KW-0489">Methyltransferase</keyword>
<dbReference type="SUPFAM" id="SSF53335">
    <property type="entry name" value="S-adenosyl-L-methionine-dependent methyltransferases"/>
    <property type="match status" value="1"/>
</dbReference>
<sequence length="337" mass="35980">MIRPPPIRPVARAAARAVVGRLPLPVADALRRPLPSSPPPGRVRRALLRALREGGIPRSVSTFRLVDDPDLELVAADSLVLAQLYWYGVQGWEPELLPWWRSCCRAARSSLELGANVGYFAVQAGRAAPGGRHVAVEPHPLSARICRANLALNRITSVELVVAAAVADPAPASVRLLVPAEQLATPTVAFLAPGTELPEDMARNVTAAIDVPAVDVRRLVAGTDLIKLDVEGQEHALLAACRDHLAERRPTLFVEVLPGTVRLRTLLAELCRQDGYRCYAVTRERLVALDPGALATVRLKERYGGQDVILCAGDPPQVPAPADPGPGAADSQRGAAP</sequence>
<feature type="region of interest" description="Disordered" evidence="1">
    <location>
        <begin position="314"/>
        <end position="337"/>
    </location>
</feature>
<dbReference type="PANTHER" id="PTHR34203">
    <property type="entry name" value="METHYLTRANSFERASE, FKBM FAMILY PROTEIN"/>
    <property type="match status" value="1"/>
</dbReference>
<gene>
    <name evidence="3" type="ORF">SAMN04488085_11352</name>
</gene>
<name>A0A1I4IMH9_9ACTN</name>
<dbReference type="Pfam" id="PF05050">
    <property type="entry name" value="Methyltransf_21"/>
    <property type="match status" value="1"/>
</dbReference>
<reference evidence="3 4" key="1">
    <citation type="submission" date="2016-10" db="EMBL/GenBank/DDBJ databases">
        <authorList>
            <person name="de Groot N.N."/>
        </authorList>
    </citation>
    <scope>NUCLEOTIDE SEQUENCE [LARGE SCALE GENOMIC DNA]</scope>
    <source>
        <strain evidence="3 4">DSM 45317</strain>
    </source>
</reference>
<evidence type="ECO:0000313" key="3">
    <source>
        <dbReference type="EMBL" id="SFL55540.1"/>
    </source>
</evidence>
<dbReference type="Proteomes" id="UP000199152">
    <property type="component" value="Unassembled WGS sequence"/>
</dbReference>
<dbReference type="AlphaFoldDB" id="A0A1I4IMH9"/>
<evidence type="ECO:0000313" key="4">
    <source>
        <dbReference type="Proteomes" id="UP000199152"/>
    </source>
</evidence>
<keyword evidence="3" id="KW-0808">Transferase</keyword>
<dbReference type="RefSeq" id="WP_091327847.1">
    <property type="nucleotide sequence ID" value="NZ_FOSW01000013.1"/>
</dbReference>
<keyword evidence="4" id="KW-1185">Reference proteome</keyword>
<evidence type="ECO:0000256" key="1">
    <source>
        <dbReference type="SAM" id="MobiDB-lite"/>
    </source>
</evidence>
<protein>
    <submittedName>
        <fullName evidence="3">Methyltransferase, FkbM family</fullName>
    </submittedName>
</protein>
<dbReference type="EMBL" id="FOSW01000013">
    <property type="protein sequence ID" value="SFL55540.1"/>
    <property type="molecule type" value="Genomic_DNA"/>
</dbReference>
<dbReference type="InterPro" id="IPR006342">
    <property type="entry name" value="FkbM_mtfrase"/>
</dbReference>
<dbReference type="InParanoid" id="A0A1I4IMH9"/>
<dbReference type="InterPro" id="IPR029063">
    <property type="entry name" value="SAM-dependent_MTases_sf"/>
</dbReference>